<comment type="subcellular location">
    <subcellularLocation>
        <location evidence="1">Cell outer membrane</location>
        <topology evidence="1">Multi-pass membrane protein</topology>
    </subcellularLocation>
</comment>
<evidence type="ECO:0000313" key="18">
    <source>
        <dbReference type="EMBL" id="QDU86030.1"/>
    </source>
</evidence>
<keyword evidence="6" id="KW-0812">Transmembrane</keyword>
<reference evidence="18 19" key="1">
    <citation type="submission" date="2019-02" db="EMBL/GenBank/DDBJ databases">
        <title>Deep-cultivation of Planctomycetes and their phenomic and genomic characterization uncovers novel biology.</title>
        <authorList>
            <person name="Wiegand S."/>
            <person name="Jogler M."/>
            <person name="Boedeker C."/>
            <person name="Pinto D."/>
            <person name="Vollmers J."/>
            <person name="Rivas-Marin E."/>
            <person name="Kohn T."/>
            <person name="Peeters S.H."/>
            <person name="Heuer A."/>
            <person name="Rast P."/>
            <person name="Oberbeckmann S."/>
            <person name="Bunk B."/>
            <person name="Jeske O."/>
            <person name="Meyerdierks A."/>
            <person name="Storesund J.E."/>
            <person name="Kallscheuer N."/>
            <person name="Luecker S."/>
            <person name="Lage O.M."/>
            <person name="Pohl T."/>
            <person name="Merkel B.J."/>
            <person name="Hornburger P."/>
            <person name="Mueller R.-W."/>
            <person name="Bruemmer F."/>
            <person name="Labrenz M."/>
            <person name="Spormann A.M."/>
            <person name="Op den Camp H."/>
            <person name="Overmann J."/>
            <person name="Amann R."/>
            <person name="Jetten M.S.M."/>
            <person name="Mascher T."/>
            <person name="Medema M.H."/>
            <person name="Devos D.P."/>
            <person name="Kaster A.-K."/>
            <person name="Ovreas L."/>
            <person name="Rohde M."/>
            <person name="Galperin M.Y."/>
            <person name="Jogler C."/>
        </authorList>
    </citation>
    <scope>NUCLEOTIDE SEQUENCE [LARGE SCALE GENOMIC DNA]</scope>
    <source>
        <strain evidence="18 19">Pla163</strain>
    </source>
</reference>
<keyword evidence="5" id="KW-0762">Sugar transport</keyword>
<dbReference type="GO" id="GO:0015159">
    <property type="term" value="F:polysaccharide transmembrane transporter activity"/>
    <property type="evidence" value="ECO:0007669"/>
    <property type="project" value="InterPro"/>
</dbReference>
<sequence precursor="true">MNRLLILLAALCLTGCSLASGPPAYALAAEVNATLLGDANVISPGDVLSVRFRLESQYDQELTVGPDGTADFLAVGSTIAAGLTSDQLRERLRTSYAEVSVDDELSVSVLEAAPRTITITGEVTAPGELAIGPDQRLTLVEAIGQAGGFSKRTAWLSNTLLIRWDPNAGKQLWWRIDARPKNWTGDTPIYLQAFDVVYIPNTTIDHVGIWIENFIRRMIPLPLPFGV</sequence>
<evidence type="ECO:0000256" key="11">
    <source>
        <dbReference type="ARBA" id="ARBA00023136"/>
    </source>
</evidence>
<comment type="similarity">
    <text evidence="2">Belongs to the BexD/CtrA/VexA family.</text>
</comment>
<gene>
    <name evidence="18" type="ORF">Pla163_31790</name>
</gene>
<dbReference type="AlphaFoldDB" id="A0A518D3H4"/>
<dbReference type="InterPro" id="IPR054765">
    <property type="entry name" value="SLBB_dom"/>
</dbReference>
<dbReference type="Pfam" id="PF02563">
    <property type="entry name" value="Poly_export"/>
    <property type="match status" value="1"/>
</dbReference>
<evidence type="ECO:0000259" key="17">
    <source>
        <dbReference type="Pfam" id="PF22461"/>
    </source>
</evidence>
<dbReference type="GO" id="GO:0006811">
    <property type="term" value="P:monoatomic ion transport"/>
    <property type="evidence" value="ECO:0007669"/>
    <property type="project" value="UniProtKB-KW"/>
</dbReference>
<dbReference type="RefSeq" id="WP_145190520.1">
    <property type="nucleotide sequence ID" value="NZ_CP036290.1"/>
</dbReference>
<keyword evidence="14" id="KW-0449">Lipoprotein</keyword>
<dbReference type="EMBL" id="CP036290">
    <property type="protein sequence ID" value="QDU86030.1"/>
    <property type="molecule type" value="Genomic_DNA"/>
</dbReference>
<dbReference type="PANTHER" id="PTHR33619:SF3">
    <property type="entry name" value="POLYSACCHARIDE EXPORT PROTEIN GFCE-RELATED"/>
    <property type="match status" value="1"/>
</dbReference>
<evidence type="ECO:0000256" key="1">
    <source>
        <dbReference type="ARBA" id="ARBA00004571"/>
    </source>
</evidence>
<keyword evidence="12" id="KW-0564">Palmitate</keyword>
<evidence type="ECO:0000256" key="14">
    <source>
        <dbReference type="ARBA" id="ARBA00023288"/>
    </source>
</evidence>
<evidence type="ECO:0000259" key="16">
    <source>
        <dbReference type="Pfam" id="PF02563"/>
    </source>
</evidence>
<dbReference type="GO" id="GO:0046930">
    <property type="term" value="C:pore complex"/>
    <property type="evidence" value="ECO:0007669"/>
    <property type="project" value="UniProtKB-KW"/>
</dbReference>
<keyword evidence="3" id="KW-0813">Transport</keyword>
<proteinExistence type="inferred from homology"/>
<evidence type="ECO:0000256" key="5">
    <source>
        <dbReference type="ARBA" id="ARBA00022597"/>
    </source>
</evidence>
<organism evidence="18 19">
    <name type="scientific">Rohdeia mirabilis</name>
    <dbReference type="NCBI Taxonomy" id="2528008"/>
    <lineage>
        <taxon>Bacteria</taxon>
        <taxon>Pseudomonadati</taxon>
        <taxon>Planctomycetota</taxon>
        <taxon>Planctomycetia</taxon>
        <taxon>Planctomycetia incertae sedis</taxon>
        <taxon>Rohdeia</taxon>
    </lineage>
</organism>
<dbReference type="PANTHER" id="PTHR33619">
    <property type="entry name" value="POLYSACCHARIDE EXPORT PROTEIN GFCE-RELATED"/>
    <property type="match status" value="1"/>
</dbReference>
<keyword evidence="11" id="KW-0472">Membrane</keyword>
<evidence type="ECO:0000256" key="8">
    <source>
        <dbReference type="ARBA" id="ARBA00023047"/>
    </source>
</evidence>
<evidence type="ECO:0000256" key="10">
    <source>
        <dbReference type="ARBA" id="ARBA00023114"/>
    </source>
</evidence>
<keyword evidence="10" id="KW-0626">Porin</keyword>
<dbReference type="GO" id="GO:0015288">
    <property type="term" value="F:porin activity"/>
    <property type="evidence" value="ECO:0007669"/>
    <property type="project" value="UniProtKB-KW"/>
</dbReference>
<dbReference type="InterPro" id="IPR049712">
    <property type="entry name" value="Poly_export"/>
</dbReference>
<evidence type="ECO:0000256" key="6">
    <source>
        <dbReference type="ARBA" id="ARBA00022692"/>
    </source>
</evidence>
<accession>A0A518D3H4</accession>
<evidence type="ECO:0000256" key="7">
    <source>
        <dbReference type="ARBA" id="ARBA00022729"/>
    </source>
</evidence>
<feature type="chain" id="PRO_5022060517" evidence="15">
    <location>
        <begin position="20"/>
        <end position="227"/>
    </location>
</feature>
<dbReference type="GO" id="GO:0009279">
    <property type="term" value="C:cell outer membrane"/>
    <property type="evidence" value="ECO:0007669"/>
    <property type="project" value="UniProtKB-SubCell"/>
</dbReference>
<evidence type="ECO:0000256" key="9">
    <source>
        <dbReference type="ARBA" id="ARBA00023065"/>
    </source>
</evidence>
<dbReference type="OrthoDB" id="279464at2"/>
<keyword evidence="19" id="KW-1185">Reference proteome</keyword>
<evidence type="ECO:0000313" key="19">
    <source>
        <dbReference type="Proteomes" id="UP000319342"/>
    </source>
</evidence>
<keyword evidence="4" id="KW-1134">Transmembrane beta strand</keyword>
<dbReference type="Proteomes" id="UP000319342">
    <property type="component" value="Chromosome"/>
</dbReference>
<keyword evidence="9" id="KW-0406">Ion transport</keyword>
<protein>
    <submittedName>
        <fullName evidence="18">Polysaccharide biosynthesis/export protein</fullName>
    </submittedName>
</protein>
<keyword evidence="8" id="KW-0625">Polysaccharide transport</keyword>
<name>A0A518D3H4_9BACT</name>
<evidence type="ECO:0000256" key="4">
    <source>
        <dbReference type="ARBA" id="ARBA00022452"/>
    </source>
</evidence>
<feature type="domain" description="Polysaccharide export protein N-terminal" evidence="16">
    <location>
        <begin position="40"/>
        <end position="109"/>
    </location>
</feature>
<keyword evidence="13" id="KW-0998">Cell outer membrane</keyword>
<dbReference type="InterPro" id="IPR003715">
    <property type="entry name" value="Poly_export_N"/>
</dbReference>
<evidence type="ECO:0000256" key="2">
    <source>
        <dbReference type="ARBA" id="ARBA00009450"/>
    </source>
</evidence>
<feature type="signal peptide" evidence="15">
    <location>
        <begin position="1"/>
        <end position="19"/>
    </location>
</feature>
<evidence type="ECO:0000256" key="3">
    <source>
        <dbReference type="ARBA" id="ARBA00022448"/>
    </source>
</evidence>
<feature type="domain" description="SLBB" evidence="17">
    <location>
        <begin position="117"/>
        <end position="198"/>
    </location>
</feature>
<evidence type="ECO:0000256" key="15">
    <source>
        <dbReference type="SAM" id="SignalP"/>
    </source>
</evidence>
<dbReference type="Gene3D" id="3.30.1950.10">
    <property type="entry name" value="wza like domain"/>
    <property type="match status" value="1"/>
</dbReference>
<evidence type="ECO:0000256" key="13">
    <source>
        <dbReference type="ARBA" id="ARBA00023237"/>
    </source>
</evidence>
<dbReference type="Gene3D" id="3.10.560.10">
    <property type="entry name" value="Outer membrane lipoprotein wza domain like"/>
    <property type="match status" value="1"/>
</dbReference>
<dbReference type="Pfam" id="PF22461">
    <property type="entry name" value="SLBB_2"/>
    <property type="match status" value="1"/>
</dbReference>
<keyword evidence="7 15" id="KW-0732">Signal</keyword>
<evidence type="ECO:0000256" key="12">
    <source>
        <dbReference type="ARBA" id="ARBA00023139"/>
    </source>
</evidence>